<gene>
    <name evidence="1" type="ORF">RND81_03G161600</name>
</gene>
<dbReference type="Gene3D" id="3.60.10.10">
    <property type="entry name" value="Endonuclease/exonuclease/phosphatase"/>
    <property type="match status" value="1"/>
</dbReference>
<dbReference type="EMBL" id="JBDFQZ010000003">
    <property type="protein sequence ID" value="KAK9742286.1"/>
    <property type="molecule type" value="Genomic_DNA"/>
</dbReference>
<reference evidence="1" key="1">
    <citation type="submission" date="2024-03" db="EMBL/GenBank/DDBJ databases">
        <title>WGS assembly of Saponaria officinalis var. Norfolk2.</title>
        <authorList>
            <person name="Jenkins J."/>
            <person name="Shu S."/>
            <person name="Grimwood J."/>
            <person name="Barry K."/>
            <person name="Goodstein D."/>
            <person name="Schmutz J."/>
            <person name="Leebens-Mack J."/>
            <person name="Osbourn A."/>
        </authorList>
    </citation>
    <scope>NUCLEOTIDE SEQUENCE [LARGE SCALE GENOMIC DNA]</scope>
    <source>
        <strain evidence="1">JIC</strain>
    </source>
</reference>
<dbReference type="PANTHER" id="PTHR33710:SF81">
    <property type="entry name" value="ENDONUCLEASE_EXONUCLEASE_PHOSPHATASE DOMAIN-CONTAINING PROTEIN"/>
    <property type="match status" value="1"/>
</dbReference>
<accession>A0AAW1M8I6</accession>
<evidence type="ECO:0000313" key="2">
    <source>
        <dbReference type="Proteomes" id="UP001443914"/>
    </source>
</evidence>
<dbReference type="InterPro" id="IPR036691">
    <property type="entry name" value="Endo/exonu/phosph_ase_sf"/>
</dbReference>
<evidence type="ECO:0000313" key="1">
    <source>
        <dbReference type="EMBL" id="KAK9742286.1"/>
    </source>
</evidence>
<dbReference type="AlphaFoldDB" id="A0AAW1M8I6"/>
<name>A0AAW1M8I6_SAPOF</name>
<dbReference type="PANTHER" id="PTHR33710">
    <property type="entry name" value="BNAC02G09200D PROTEIN"/>
    <property type="match status" value="1"/>
</dbReference>
<organism evidence="1 2">
    <name type="scientific">Saponaria officinalis</name>
    <name type="common">Common soapwort</name>
    <name type="synonym">Lychnis saponaria</name>
    <dbReference type="NCBI Taxonomy" id="3572"/>
    <lineage>
        <taxon>Eukaryota</taxon>
        <taxon>Viridiplantae</taxon>
        <taxon>Streptophyta</taxon>
        <taxon>Embryophyta</taxon>
        <taxon>Tracheophyta</taxon>
        <taxon>Spermatophyta</taxon>
        <taxon>Magnoliopsida</taxon>
        <taxon>eudicotyledons</taxon>
        <taxon>Gunneridae</taxon>
        <taxon>Pentapetalae</taxon>
        <taxon>Caryophyllales</taxon>
        <taxon>Caryophyllaceae</taxon>
        <taxon>Caryophylleae</taxon>
        <taxon>Saponaria</taxon>
    </lineage>
</organism>
<comment type="caution">
    <text evidence="1">The sequence shown here is derived from an EMBL/GenBank/DDBJ whole genome shotgun (WGS) entry which is preliminary data.</text>
</comment>
<dbReference type="Proteomes" id="UP001443914">
    <property type="component" value="Unassembled WGS sequence"/>
</dbReference>
<keyword evidence="2" id="KW-1185">Reference proteome</keyword>
<protein>
    <submittedName>
        <fullName evidence="1">Uncharacterized protein</fullName>
    </submittedName>
</protein>
<sequence>MIDTSRFSFGFLWYGFNFAVDRPCLWDSLRSYDVEEGAWFIGWSVGTSIVLLIWMKDWGVNAVNWAEVAPFRQLMVDCLIYDMKATSSFFTWNNKQGCDSRVYSRIDRVLINDEWLDVFPDSIANFLPEGMFDHCPCLIDTQVKWERKRPPFKYFNMWAVAEDFEDVVKRVWSQQRIGSPMYNVVTKLKMFKPGLRALDREVFSDVENLTLATELAMRSFQEQLIQQPLDEELCRRERACASDLEALKDARQSFLAQKAKEDWFQKGDDNTGFFHATIRRKRARNNVYQVKHMNGVLCSSPVTIQHAFENYYKMLLGESKPVAPIISAVIQNRKCITDDHIQILNGLITNEEIKNALFDLHSSKAPGPDGFGSQFFKDTGTLLERMCTWR</sequence>
<dbReference type="SUPFAM" id="SSF56219">
    <property type="entry name" value="DNase I-like"/>
    <property type="match status" value="1"/>
</dbReference>
<proteinExistence type="predicted"/>